<keyword evidence="2" id="KW-1185">Reference proteome</keyword>
<name>A0ACC0X0J0_9ROSI</name>
<dbReference type="Proteomes" id="UP001163603">
    <property type="component" value="Chromosome 15"/>
</dbReference>
<proteinExistence type="predicted"/>
<evidence type="ECO:0000313" key="1">
    <source>
        <dbReference type="EMBL" id="KAJ0007354.1"/>
    </source>
</evidence>
<accession>A0ACC0X0J0</accession>
<organism evidence="1 2">
    <name type="scientific">Pistacia integerrima</name>
    <dbReference type="NCBI Taxonomy" id="434235"/>
    <lineage>
        <taxon>Eukaryota</taxon>
        <taxon>Viridiplantae</taxon>
        <taxon>Streptophyta</taxon>
        <taxon>Embryophyta</taxon>
        <taxon>Tracheophyta</taxon>
        <taxon>Spermatophyta</taxon>
        <taxon>Magnoliopsida</taxon>
        <taxon>eudicotyledons</taxon>
        <taxon>Gunneridae</taxon>
        <taxon>Pentapetalae</taxon>
        <taxon>rosids</taxon>
        <taxon>malvids</taxon>
        <taxon>Sapindales</taxon>
        <taxon>Anacardiaceae</taxon>
        <taxon>Pistacia</taxon>
    </lineage>
</organism>
<dbReference type="EMBL" id="CM047750">
    <property type="protein sequence ID" value="KAJ0007354.1"/>
    <property type="molecule type" value="Genomic_DNA"/>
</dbReference>
<gene>
    <name evidence="1" type="ORF">Pint_29007</name>
</gene>
<sequence length="439" mass="50193">MKPKPEQDPVTHLEDDDEPATTAKKKNKKRKRDKPSSLTTMAQEAERVTAKVELIPDQPNKTPPLVGYFPSGFNPQSGDQGEEETTTRVRVYRNMNERKHKTGRLELVVSPAESSVEFVGTSYAGEAMAPQFCQYALGVLDKESQTLKIVPIASNKIFRLEPRVGTSDIAEKEEANVTEEQQADMKAMLDTRYGTKKFLRKSKKLHDLQKENDLESQKDLAKKIKSVKMNKGALESAIVDTVLNIPPYDSSATIPELAYPLDKIILKGEWDFLYDIYELLQVGQEVESSAYPSFVCNRIQKWRELEKDVEKRVRACIFSYITHLVKFKDQHSMDASASAKNHRIPSILRQKFLSSFSNPESKRLPEDKIHLLISYVLVLTLHADNFQTNPADIAKDLRMSEVSLRYHYEKLGCKLKREKNELLAILSVPLQFPKPRRRR</sequence>
<reference evidence="2" key="1">
    <citation type="journal article" date="2023" name="G3 (Bethesda)">
        <title>Genome assembly and association tests identify interacting loci associated with vigor, precocity, and sex in interspecific pistachio rootstocks.</title>
        <authorList>
            <person name="Palmer W."/>
            <person name="Jacygrad E."/>
            <person name="Sagayaradj S."/>
            <person name="Cavanaugh K."/>
            <person name="Han R."/>
            <person name="Bertier L."/>
            <person name="Beede B."/>
            <person name="Kafkas S."/>
            <person name="Golino D."/>
            <person name="Preece J."/>
            <person name="Michelmore R."/>
        </authorList>
    </citation>
    <scope>NUCLEOTIDE SEQUENCE [LARGE SCALE GENOMIC DNA]</scope>
</reference>
<comment type="caution">
    <text evidence="1">The sequence shown here is derived from an EMBL/GenBank/DDBJ whole genome shotgun (WGS) entry which is preliminary data.</text>
</comment>
<protein>
    <submittedName>
        <fullName evidence="1">Uncharacterized protein</fullName>
    </submittedName>
</protein>
<evidence type="ECO:0000313" key="2">
    <source>
        <dbReference type="Proteomes" id="UP001163603"/>
    </source>
</evidence>